<dbReference type="AlphaFoldDB" id="A0A371CMH9"/>
<evidence type="ECO:0000313" key="3">
    <source>
        <dbReference type="Proteomes" id="UP000256964"/>
    </source>
</evidence>
<name>A0A371CMH9_9APHY</name>
<dbReference type="STRING" id="139420.A0A371CMH9"/>
<evidence type="ECO:0000313" key="2">
    <source>
        <dbReference type="EMBL" id="RDX41494.1"/>
    </source>
</evidence>
<accession>A0A371CMH9</accession>
<proteinExistence type="predicted"/>
<feature type="region of interest" description="Disordered" evidence="1">
    <location>
        <begin position="416"/>
        <end position="442"/>
    </location>
</feature>
<organism evidence="2 3">
    <name type="scientific">Lentinus brumalis</name>
    <dbReference type="NCBI Taxonomy" id="2498619"/>
    <lineage>
        <taxon>Eukaryota</taxon>
        <taxon>Fungi</taxon>
        <taxon>Dikarya</taxon>
        <taxon>Basidiomycota</taxon>
        <taxon>Agaricomycotina</taxon>
        <taxon>Agaricomycetes</taxon>
        <taxon>Polyporales</taxon>
        <taxon>Polyporaceae</taxon>
        <taxon>Lentinus</taxon>
    </lineage>
</organism>
<sequence length="523" mass="52085">MAYDYYRNTVPGWGTSQFQFGAPPAPMFHPQPSWSGLDFFNAHAINPDPMLYKSVMARAPHFAAMGLGRDEARYWHKRIYSGLTPLTQVLPSDIGAAAAYEAYRTWKHNSFLYEPLSADRQQQREGLIGMAIGEATRLWQYAGRPTDTYGLRAACEAAAAAASILADRWLTYVSGAGGIGGLGAPAVPSYAYASSGSSVGGVGGAYPFRRRRSSFGGMGLGMGMGSPYLGGKGPGEISPPGSPILGPSGIPPGASPVLGAAALPPRAVSPMPGGGLGMGVGAGMGVGGVGAGISAVHGGMGGMPGAGTGGMPGAGMRAVPRGMGAMGAMGSTGAMTGVGMRAASGGMGAMGAMPTSMGGGMPMGGMPQPGAGIGMPVGVVPGAAGAGMSGLGAGGLPIPGQPNMNVETIPPGSTIIIDHHHRRSRSRSRERERRPRVGRHRSHSIDVIHATAPGIGAMGGGMGAYGMGGGLPTGGYGTGQGVGAYGGAMGMGMGMGMGGPGGIGGTYNPAMYGGMRLPRGDSQ</sequence>
<keyword evidence="3" id="KW-1185">Reference proteome</keyword>
<gene>
    <name evidence="2" type="ORF">OH76DRAFT_1412069</name>
</gene>
<dbReference type="Proteomes" id="UP000256964">
    <property type="component" value="Unassembled WGS sequence"/>
</dbReference>
<dbReference type="OrthoDB" id="2802356at2759"/>
<protein>
    <submittedName>
        <fullName evidence="2">Uncharacterized protein</fullName>
    </submittedName>
</protein>
<evidence type="ECO:0000256" key="1">
    <source>
        <dbReference type="SAM" id="MobiDB-lite"/>
    </source>
</evidence>
<reference evidence="2 3" key="1">
    <citation type="journal article" date="2018" name="Biotechnol. Biofuels">
        <title>Integrative visual omics of the white-rot fungus Polyporus brumalis exposes the biotechnological potential of its oxidative enzymes for delignifying raw plant biomass.</title>
        <authorList>
            <person name="Miyauchi S."/>
            <person name="Rancon A."/>
            <person name="Drula E."/>
            <person name="Hage H."/>
            <person name="Chaduli D."/>
            <person name="Favel A."/>
            <person name="Grisel S."/>
            <person name="Henrissat B."/>
            <person name="Herpoel-Gimbert I."/>
            <person name="Ruiz-Duenas F.J."/>
            <person name="Chevret D."/>
            <person name="Hainaut M."/>
            <person name="Lin J."/>
            <person name="Wang M."/>
            <person name="Pangilinan J."/>
            <person name="Lipzen A."/>
            <person name="Lesage-Meessen L."/>
            <person name="Navarro D."/>
            <person name="Riley R."/>
            <person name="Grigoriev I.V."/>
            <person name="Zhou S."/>
            <person name="Raouche S."/>
            <person name="Rosso M.N."/>
        </authorList>
    </citation>
    <scope>NUCLEOTIDE SEQUENCE [LARGE SCALE GENOMIC DNA]</scope>
    <source>
        <strain evidence="2 3">BRFM 1820</strain>
    </source>
</reference>
<dbReference type="EMBL" id="KZ857510">
    <property type="protein sequence ID" value="RDX41494.1"/>
    <property type="molecule type" value="Genomic_DNA"/>
</dbReference>